<dbReference type="PANTHER" id="PTHR12147">
    <property type="entry name" value="METALLOPEPTIDASE M28 FAMILY MEMBER"/>
    <property type="match status" value="1"/>
</dbReference>
<gene>
    <name evidence="2" type="ORF">Voc01_031380</name>
</gene>
<protein>
    <recommendedName>
        <fullName evidence="1">Peptidase M28 domain-containing protein</fullName>
    </recommendedName>
</protein>
<dbReference type="Proteomes" id="UP000635606">
    <property type="component" value="Unassembled WGS sequence"/>
</dbReference>
<accession>A0A8J3ZR58</accession>
<dbReference type="SUPFAM" id="SSF53187">
    <property type="entry name" value="Zn-dependent exopeptidases"/>
    <property type="match status" value="1"/>
</dbReference>
<dbReference type="AlphaFoldDB" id="A0A8J3ZR58"/>
<dbReference type="InterPro" id="IPR045175">
    <property type="entry name" value="M28_fam"/>
</dbReference>
<dbReference type="Pfam" id="PF04389">
    <property type="entry name" value="Peptidase_M28"/>
    <property type="match status" value="1"/>
</dbReference>
<keyword evidence="3" id="KW-1185">Reference proteome</keyword>
<name>A0A8J3ZR58_9ACTN</name>
<evidence type="ECO:0000259" key="1">
    <source>
        <dbReference type="Pfam" id="PF04389"/>
    </source>
</evidence>
<evidence type="ECO:0000313" key="3">
    <source>
        <dbReference type="Proteomes" id="UP000635606"/>
    </source>
</evidence>
<feature type="domain" description="Peptidase M28" evidence="1">
    <location>
        <begin position="213"/>
        <end position="396"/>
    </location>
</feature>
<dbReference type="GO" id="GO:0008235">
    <property type="term" value="F:metalloexopeptidase activity"/>
    <property type="evidence" value="ECO:0007669"/>
    <property type="project" value="InterPro"/>
</dbReference>
<dbReference type="GO" id="GO:0006508">
    <property type="term" value="P:proteolysis"/>
    <property type="evidence" value="ECO:0007669"/>
    <property type="project" value="InterPro"/>
</dbReference>
<dbReference type="PANTHER" id="PTHR12147:SF26">
    <property type="entry name" value="PEPTIDASE M28 DOMAIN-CONTAINING PROTEIN"/>
    <property type="match status" value="1"/>
</dbReference>
<reference evidence="2" key="1">
    <citation type="submission" date="2021-01" db="EMBL/GenBank/DDBJ databases">
        <title>Whole genome shotgun sequence of Virgisporangium ochraceum NBRC 16418.</title>
        <authorList>
            <person name="Komaki H."/>
            <person name="Tamura T."/>
        </authorList>
    </citation>
    <scope>NUCLEOTIDE SEQUENCE</scope>
    <source>
        <strain evidence="2">NBRC 16418</strain>
    </source>
</reference>
<dbReference type="RefSeq" id="WP_203928171.1">
    <property type="nucleotide sequence ID" value="NZ_BOPH01000038.1"/>
</dbReference>
<comment type="caution">
    <text evidence="2">The sequence shown here is derived from an EMBL/GenBank/DDBJ whole genome shotgun (WGS) entry which is preliminary data.</text>
</comment>
<organism evidence="2 3">
    <name type="scientific">Virgisporangium ochraceum</name>
    <dbReference type="NCBI Taxonomy" id="65505"/>
    <lineage>
        <taxon>Bacteria</taxon>
        <taxon>Bacillati</taxon>
        <taxon>Actinomycetota</taxon>
        <taxon>Actinomycetes</taxon>
        <taxon>Micromonosporales</taxon>
        <taxon>Micromonosporaceae</taxon>
        <taxon>Virgisporangium</taxon>
    </lineage>
</organism>
<proteinExistence type="predicted"/>
<dbReference type="InterPro" id="IPR007484">
    <property type="entry name" value="Peptidase_M28"/>
</dbReference>
<dbReference type="EMBL" id="BOPH01000038">
    <property type="protein sequence ID" value="GIJ68221.1"/>
    <property type="molecule type" value="Genomic_DNA"/>
</dbReference>
<evidence type="ECO:0000313" key="2">
    <source>
        <dbReference type="EMBL" id="GIJ68221.1"/>
    </source>
</evidence>
<sequence length="414" mass="42053">MSATAGLPVAPTGDLDALLAAVSAERMSATVARLASDEFTGRRVGTAGGAAARAWLGGQLSDMGAAPHTDPFAVRAVPDIYRAPTVHWRHHGEVHALTFGRDVAIHLASADLPTPRPGALGIAGTDGPVDRWLVVPPGMSLFDAYGHAYRAAGLLLPRGVDADGWQYTMLAGPNPGPLPMLTVETALHRRMLDLGGELAADAPIRRIDVAGTNLHGRIRPAAPGRPDLLLTAHYDGVGDHPGLRQPAAADNASGVAVICEVARLLAPVLHGGAGLSVAFLDGEETGALGSAHHAARLETSPLVVNVDGAGHLHEAAAVEAGGPAHALLAIVDQAGRHTGVPLKPGPVASDNRRYAAAGLPAIGVGAGMAGYHSPADTPDRVEPETLTAIAQLVLAAVWLANEAAPGTGSTASGR</sequence>
<dbReference type="Gene3D" id="3.40.630.10">
    <property type="entry name" value="Zn peptidases"/>
    <property type="match status" value="2"/>
</dbReference>